<organism evidence="2 3">
    <name type="scientific">Pseudomonas syringae pv. lapsa</name>
    <dbReference type="NCBI Taxonomy" id="199201"/>
    <lineage>
        <taxon>Bacteria</taxon>
        <taxon>Pseudomonadati</taxon>
        <taxon>Pseudomonadota</taxon>
        <taxon>Gammaproteobacteria</taxon>
        <taxon>Pseudomonadales</taxon>
        <taxon>Pseudomonadaceae</taxon>
        <taxon>Pseudomonas</taxon>
        <taxon>Pseudomonas syringae</taxon>
    </lineage>
</organism>
<dbReference type="Gene3D" id="1.10.1060.10">
    <property type="entry name" value="Alpha-helical ferredoxin"/>
    <property type="match status" value="1"/>
</dbReference>
<sequence length="43" mass="4823">MQTTLSEHARTLPRAEEAERILRSCVHCGFCNATCPTYQLLGD</sequence>
<protein>
    <recommendedName>
        <fullName evidence="1">4Fe-4S ferredoxin-type domain-containing protein</fullName>
    </recommendedName>
</protein>
<evidence type="ECO:0000313" key="3">
    <source>
        <dbReference type="Proteomes" id="UP000267978"/>
    </source>
</evidence>
<accession>A0AB74A9H2</accession>
<reference evidence="2 3" key="1">
    <citation type="submission" date="2018-08" db="EMBL/GenBank/DDBJ databases">
        <title>Recombination of ecologically and evolutionarily significant loci maintains genetic cohesion in the Pseudomonas syringae species complex.</title>
        <authorList>
            <person name="Dillon M."/>
            <person name="Thakur S."/>
            <person name="Almeida R.N.D."/>
            <person name="Weir B.S."/>
            <person name="Guttman D.S."/>
        </authorList>
    </citation>
    <scope>NUCLEOTIDE SEQUENCE [LARGE SCALE GENOMIC DNA]</scope>
    <source>
        <strain evidence="2 3">ICMP 3946</strain>
    </source>
</reference>
<dbReference type="InterPro" id="IPR017896">
    <property type="entry name" value="4Fe4S_Fe-S-bd"/>
</dbReference>
<feature type="domain" description="4Fe-4S ferredoxin-type" evidence="1">
    <location>
        <begin position="16"/>
        <end position="43"/>
    </location>
</feature>
<evidence type="ECO:0000259" key="1">
    <source>
        <dbReference type="PROSITE" id="PS51379"/>
    </source>
</evidence>
<evidence type="ECO:0000313" key="2">
    <source>
        <dbReference type="EMBL" id="RML27676.1"/>
    </source>
</evidence>
<dbReference type="InterPro" id="IPR009051">
    <property type="entry name" value="Helical_ferredxn"/>
</dbReference>
<dbReference type="SUPFAM" id="SSF46548">
    <property type="entry name" value="alpha-helical ferredoxin"/>
    <property type="match status" value="1"/>
</dbReference>
<proteinExistence type="predicted"/>
<gene>
    <name evidence="2" type="ORF">ALQ98_01946</name>
</gene>
<dbReference type="AlphaFoldDB" id="A0AB74A9H2"/>
<dbReference type="EMBL" id="RBNO01000030">
    <property type="protein sequence ID" value="RML27676.1"/>
    <property type="molecule type" value="Genomic_DNA"/>
</dbReference>
<comment type="caution">
    <text evidence="2">The sequence shown here is derived from an EMBL/GenBank/DDBJ whole genome shotgun (WGS) entry which is preliminary data.</text>
</comment>
<dbReference type="GO" id="GO:0051536">
    <property type="term" value="F:iron-sulfur cluster binding"/>
    <property type="evidence" value="ECO:0007669"/>
    <property type="project" value="InterPro"/>
</dbReference>
<dbReference type="Proteomes" id="UP000267978">
    <property type="component" value="Unassembled WGS sequence"/>
</dbReference>
<dbReference type="PROSITE" id="PS51379">
    <property type="entry name" value="4FE4S_FER_2"/>
    <property type="match status" value="1"/>
</dbReference>
<name>A0AB74A9H2_PSESX</name>